<dbReference type="InterPro" id="IPR050509">
    <property type="entry name" value="CoA-transferase_III"/>
</dbReference>
<protein>
    <submittedName>
        <fullName evidence="1">CoA transferase</fullName>
    </submittedName>
</protein>
<dbReference type="SUPFAM" id="SSF89796">
    <property type="entry name" value="CoA-transferase family III (CaiB/BaiF)"/>
    <property type="match status" value="1"/>
</dbReference>
<dbReference type="InterPro" id="IPR003673">
    <property type="entry name" value="CoA-Trfase_fam_III"/>
</dbReference>
<proteinExistence type="predicted"/>
<dbReference type="GO" id="GO:0016740">
    <property type="term" value="F:transferase activity"/>
    <property type="evidence" value="ECO:0007669"/>
    <property type="project" value="UniProtKB-KW"/>
</dbReference>
<gene>
    <name evidence="1" type="ORF">GCM10009858_02610</name>
</gene>
<organism evidence="1 2">
    <name type="scientific">Terrabacter carboxydivorans</name>
    <dbReference type="NCBI Taxonomy" id="619730"/>
    <lineage>
        <taxon>Bacteria</taxon>
        <taxon>Bacillati</taxon>
        <taxon>Actinomycetota</taxon>
        <taxon>Actinomycetes</taxon>
        <taxon>Micrococcales</taxon>
        <taxon>Intrasporangiaceae</taxon>
        <taxon>Terrabacter</taxon>
    </lineage>
</organism>
<evidence type="ECO:0000313" key="1">
    <source>
        <dbReference type="EMBL" id="GAA2468746.1"/>
    </source>
</evidence>
<comment type="caution">
    <text evidence="1">The sequence shown here is derived from an EMBL/GenBank/DDBJ whole genome shotgun (WGS) entry which is preliminary data.</text>
</comment>
<sequence length="361" mass="39535">MRTIDGPQPLDGVRVVDLSLLIPGPWATSMLADLGADVVHVQPPGGDPLQDMMPGAYRVVGRGKKVVLLDLKSEEGRGRLLDLLRDCDVLVEGFRPGTLQRLGFAPDSIMAMFPRLIVCSLNGYGSEGTYRDRPGHDLNYLAASGLLSMSGEPSGRPYPGGGVPVADLAGSLFATQGILAALLLRQQTGAGSRLDVPLAAAALKLSEPRMAEYDERGGPAKAELMSRGAYDVFRCRDGSWLAVACMEDRFWRGLCRVLGREDWLEREEYSSYSGRCHHAERLNADLADEFARADRDVWVERCVAADLPVNAVLDFGEIGDDVHMRQWLDRVPNERGRSVRLPYALLVAERTTTTQEAGRTR</sequence>
<dbReference type="Gene3D" id="3.30.1540.10">
    <property type="entry name" value="formyl-coa transferase, domain 3"/>
    <property type="match status" value="1"/>
</dbReference>
<keyword evidence="2" id="KW-1185">Reference proteome</keyword>
<dbReference type="InterPro" id="IPR023606">
    <property type="entry name" value="CoA-Trfase_III_dom_1_sf"/>
</dbReference>
<dbReference type="Proteomes" id="UP001500730">
    <property type="component" value="Unassembled WGS sequence"/>
</dbReference>
<evidence type="ECO:0000313" key="2">
    <source>
        <dbReference type="Proteomes" id="UP001500730"/>
    </source>
</evidence>
<dbReference type="EMBL" id="BAAARE010000001">
    <property type="protein sequence ID" value="GAA2468746.1"/>
    <property type="molecule type" value="Genomic_DNA"/>
</dbReference>
<dbReference type="InterPro" id="IPR044855">
    <property type="entry name" value="CoA-Trfase_III_dom3_sf"/>
</dbReference>
<dbReference type="RefSeq" id="WP_344252313.1">
    <property type="nucleotide sequence ID" value="NZ_BAAARE010000001.1"/>
</dbReference>
<keyword evidence="1" id="KW-0808">Transferase</keyword>
<accession>A0ABN3KPV4</accession>
<dbReference type="PANTHER" id="PTHR48228">
    <property type="entry name" value="SUCCINYL-COA--D-CITRAMALATE COA-TRANSFERASE"/>
    <property type="match status" value="1"/>
</dbReference>
<name>A0ABN3KPV4_9MICO</name>
<reference evidence="1 2" key="1">
    <citation type="journal article" date="2019" name="Int. J. Syst. Evol. Microbiol.">
        <title>The Global Catalogue of Microorganisms (GCM) 10K type strain sequencing project: providing services to taxonomists for standard genome sequencing and annotation.</title>
        <authorList>
            <consortium name="The Broad Institute Genomics Platform"/>
            <consortium name="The Broad Institute Genome Sequencing Center for Infectious Disease"/>
            <person name="Wu L."/>
            <person name="Ma J."/>
        </authorList>
    </citation>
    <scope>NUCLEOTIDE SEQUENCE [LARGE SCALE GENOMIC DNA]</scope>
    <source>
        <strain evidence="1 2">JCM 16259</strain>
    </source>
</reference>
<dbReference type="Pfam" id="PF02515">
    <property type="entry name" value="CoA_transf_3"/>
    <property type="match status" value="1"/>
</dbReference>
<dbReference type="Gene3D" id="3.40.50.10540">
    <property type="entry name" value="Crotonobetainyl-coa:carnitine coa-transferase, domain 1"/>
    <property type="match status" value="1"/>
</dbReference>
<dbReference type="PANTHER" id="PTHR48228:SF5">
    <property type="entry name" value="ALPHA-METHYLACYL-COA RACEMASE"/>
    <property type="match status" value="1"/>
</dbReference>